<reference evidence="1 2" key="1">
    <citation type="journal article" date="2016" name="Mol. Biol. Evol.">
        <title>Comparative Genomics of Early-Diverging Mushroom-Forming Fungi Provides Insights into the Origins of Lignocellulose Decay Capabilities.</title>
        <authorList>
            <person name="Nagy L.G."/>
            <person name="Riley R."/>
            <person name="Tritt A."/>
            <person name="Adam C."/>
            <person name="Daum C."/>
            <person name="Floudas D."/>
            <person name="Sun H."/>
            <person name="Yadav J.S."/>
            <person name="Pangilinan J."/>
            <person name="Larsson K.H."/>
            <person name="Matsuura K."/>
            <person name="Barry K."/>
            <person name="Labutti K."/>
            <person name="Kuo R."/>
            <person name="Ohm R.A."/>
            <person name="Bhattacharya S.S."/>
            <person name="Shirouzu T."/>
            <person name="Yoshinaga Y."/>
            <person name="Martin F.M."/>
            <person name="Grigoriev I.V."/>
            <person name="Hibbett D.S."/>
        </authorList>
    </citation>
    <scope>NUCLEOTIDE SEQUENCE [LARGE SCALE GENOMIC DNA]</scope>
    <source>
        <strain evidence="1 2">CBS 109695</strain>
    </source>
</reference>
<dbReference type="InterPro" id="IPR027417">
    <property type="entry name" value="P-loop_NTPase"/>
</dbReference>
<dbReference type="Gene3D" id="3.40.50.300">
    <property type="entry name" value="P-loop containing nucleotide triphosphate hydrolases"/>
    <property type="match status" value="1"/>
</dbReference>
<evidence type="ECO:0000313" key="1">
    <source>
        <dbReference type="EMBL" id="KZP31997.1"/>
    </source>
</evidence>
<dbReference type="CDD" id="cd00882">
    <property type="entry name" value="Ras_like_GTPase"/>
    <property type="match status" value="1"/>
</dbReference>
<dbReference type="Proteomes" id="UP000076532">
    <property type="component" value="Unassembled WGS sequence"/>
</dbReference>
<dbReference type="SUPFAM" id="SSF52540">
    <property type="entry name" value="P-loop containing nucleoside triphosphate hydrolases"/>
    <property type="match status" value="1"/>
</dbReference>
<dbReference type="AlphaFoldDB" id="A0A166USZ7"/>
<evidence type="ECO:0000313" key="2">
    <source>
        <dbReference type="Proteomes" id="UP000076532"/>
    </source>
</evidence>
<organism evidence="1 2">
    <name type="scientific">Athelia psychrophila</name>
    <dbReference type="NCBI Taxonomy" id="1759441"/>
    <lineage>
        <taxon>Eukaryota</taxon>
        <taxon>Fungi</taxon>
        <taxon>Dikarya</taxon>
        <taxon>Basidiomycota</taxon>
        <taxon>Agaricomycotina</taxon>
        <taxon>Agaricomycetes</taxon>
        <taxon>Agaricomycetidae</taxon>
        <taxon>Atheliales</taxon>
        <taxon>Atheliaceae</taxon>
        <taxon>Athelia</taxon>
    </lineage>
</organism>
<evidence type="ECO:0008006" key="3">
    <source>
        <dbReference type="Google" id="ProtNLM"/>
    </source>
</evidence>
<accession>A0A166USZ7</accession>
<gene>
    <name evidence="1" type="ORF">FIBSPDRAFT_723675</name>
</gene>
<sequence length="336" mass="37476">MNAGTLNCAFSLMGPTGAGKSTVSTGQDGSSIGHGLQTQTSEVRAVRCLHPVDQRPVIFVDTPGFDDTYRSNIETLSLIAGWFVKVYKEHIPLAAIVYLHRISDNTMTGSPLKNLTMFASLCGQAAMPHVVLGTTMWSEVPEEIAEERDKELRNNFWKDLIAMGCKVQRFSDSYEGAWKMLGTLSTTLEHVHLAKELVEDKKRFSETGVAITLNDELHRLIADPKRAARQLDEQARTEQNPVLGAEMDRRKNEIENKTGGVVGQLQQLKIPFGRKTKAFFTGRKTRNSGIRYAQLSCVRFVYLTCCLQYPYCLTPCLTVTVSLDCFEVYGPLTLSR</sequence>
<name>A0A166USZ7_9AGAM</name>
<dbReference type="OrthoDB" id="8954335at2759"/>
<dbReference type="EMBL" id="KV417487">
    <property type="protein sequence ID" value="KZP31997.1"/>
    <property type="molecule type" value="Genomic_DNA"/>
</dbReference>
<keyword evidence="2" id="KW-1185">Reference proteome</keyword>
<proteinExistence type="predicted"/>
<protein>
    <recommendedName>
        <fullName evidence="3">G domain-containing protein</fullName>
    </recommendedName>
</protein>
<dbReference type="STRING" id="436010.A0A166USZ7"/>